<sequence length="351" mass="40454">MIIVNARFLSQPVTGVQRFALEISKILKQKLKNKVFFVTSPGVIHHELANELDAKVIGVNKSHLWEQLDLYAYILRKNKPLLISFGYTGPLFYKNQIISVHDVAFIYYRETFSKAFGFIYNFLVPKISKKCLHVLTVSESVKKEVCKELDLPVSKVTVIYNGISGIFKNKNKTRKSKKLNKPYILTVSSHHPRKNYERLIEAFHKVNNDTIELYIIGNFVGHFSDNIKTNEDKRIHFLTQISDEQLVEYYKGAELFVFPSLYEGFGIPIIEAMSQNLPCVISDIPVFREIGDDSVIYVNPKNTNSIAQGIEKGLKLNRKINDYPKIDNFSWEKSANKVIELLSKYHDLQNE</sequence>
<reference evidence="5" key="1">
    <citation type="submission" date="2024-06" db="EMBL/GenBank/DDBJ databases">
        <title>Hwangdonia haimaensis gen. nov., sp. nov., a member of the family Flavobacteriaceae isolated from the haima cold seep.</title>
        <authorList>
            <person name="Li J."/>
        </authorList>
    </citation>
    <scope>NUCLEOTIDE SEQUENCE [LARGE SCALE GENOMIC DNA]</scope>
    <source>
        <strain evidence="5">SCSIO 19198</strain>
    </source>
</reference>
<keyword evidence="5" id="KW-1185">Reference proteome</keyword>
<feature type="domain" description="Glycosyl transferase family 1" evidence="2">
    <location>
        <begin position="170"/>
        <end position="318"/>
    </location>
</feature>
<evidence type="ECO:0000256" key="1">
    <source>
        <dbReference type="ARBA" id="ARBA00022679"/>
    </source>
</evidence>
<dbReference type="RefSeq" id="WP_316984708.1">
    <property type="nucleotide sequence ID" value="NZ_CP136521.1"/>
</dbReference>
<evidence type="ECO:0000313" key="5">
    <source>
        <dbReference type="Proteomes" id="UP001302486"/>
    </source>
</evidence>
<protein>
    <submittedName>
        <fullName evidence="4">Glycosyltransferase family 1 protein</fullName>
    </submittedName>
</protein>
<evidence type="ECO:0000313" key="4">
    <source>
        <dbReference type="EMBL" id="WOD45051.1"/>
    </source>
</evidence>
<dbReference type="CDD" id="cd03809">
    <property type="entry name" value="GT4_MtfB-like"/>
    <property type="match status" value="1"/>
</dbReference>
<dbReference type="InterPro" id="IPR028098">
    <property type="entry name" value="Glyco_trans_4-like_N"/>
</dbReference>
<dbReference type="PANTHER" id="PTHR46401">
    <property type="entry name" value="GLYCOSYLTRANSFERASE WBBK-RELATED"/>
    <property type="match status" value="1"/>
</dbReference>
<gene>
    <name evidence="4" type="ORF">RNZ46_07230</name>
</gene>
<organism evidence="4 5">
    <name type="scientific">Hwangdonia lutea</name>
    <dbReference type="NCBI Taxonomy" id="3075823"/>
    <lineage>
        <taxon>Bacteria</taxon>
        <taxon>Pseudomonadati</taxon>
        <taxon>Bacteroidota</taxon>
        <taxon>Flavobacteriia</taxon>
        <taxon>Flavobacteriales</taxon>
        <taxon>Flavobacteriaceae</taxon>
        <taxon>Hwangdonia</taxon>
    </lineage>
</organism>
<dbReference type="Gene3D" id="3.40.50.2000">
    <property type="entry name" value="Glycogen Phosphorylase B"/>
    <property type="match status" value="2"/>
</dbReference>
<dbReference type="Pfam" id="PF00534">
    <property type="entry name" value="Glycos_transf_1"/>
    <property type="match status" value="1"/>
</dbReference>
<dbReference type="KEGG" id="hws:RNZ46_07230"/>
<evidence type="ECO:0000259" key="3">
    <source>
        <dbReference type="Pfam" id="PF13439"/>
    </source>
</evidence>
<dbReference type="SUPFAM" id="SSF53756">
    <property type="entry name" value="UDP-Glycosyltransferase/glycogen phosphorylase"/>
    <property type="match status" value="1"/>
</dbReference>
<evidence type="ECO:0000259" key="2">
    <source>
        <dbReference type="Pfam" id="PF00534"/>
    </source>
</evidence>
<proteinExistence type="predicted"/>
<dbReference type="Pfam" id="PF13439">
    <property type="entry name" value="Glyco_transf_4"/>
    <property type="match status" value="1"/>
</dbReference>
<dbReference type="GO" id="GO:0016757">
    <property type="term" value="F:glycosyltransferase activity"/>
    <property type="evidence" value="ECO:0007669"/>
    <property type="project" value="InterPro"/>
</dbReference>
<name>A0AA97EQ55_9FLAO</name>
<dbReference type="PANTHER" id="PTHR46401:SF2">
    <property type="entry name" value="GLYCOSYLTRANSFERASE WBBK-RELATED"/>
    <property type="match status" value="1"/>
</dbReference>
<accession>A0AA97EQ55</accession>
<dbReference type="Proteomes" id="UP001302486">
    <property type="component" value="Chromosome"/>
</dbReference>
<dbReference type="AlphaFoldDB" id="A0AA97EQ55"/>
<dbReference type="EMBL" id="CP136521">
    <property type="protein sequence ID" value="WOD45051.1"/>
    <property type="molecule type" value="Genomic_DNA"/>
</dbReference>
<keyword evidence="1" id="KW-0808">Transferase</keyword>
<dbReference type="InterPro" id="IPR001296">
    <property type="entry name" value="Glyco_trans_1"/>
</dbReference>
<feature type="domain" description="Glycosyltransferase subfamily 4-like N-terminal" evidence="3">
    <location>
        <begin position="15"/>
        <end position="163"/>
    </location>
</feature>